<comment type="similarity">
    <text evidence="1 5">Belongs to the bacterial ribosomal protein bL32 family.</text>
</comment>
<protein>
    <recommendedName>
        <fullName evidence="4 5">Large ribosomal subunit protein bL32</fullName>
    </recommendedName>
</protein>
<evidence type="ECO:0000256" key="6">
    <source>
        <dbReference type="SAM" id="MobiDB-lite"/>
    </source>
</evidence>
<dbReference type="RefSeq" id="WP_212991793.1">
    <property type="nucleotide sequence ID" value="NZ_BAABEA010000006.1"/>
</dbReference>
<dbReference type="GO" id="GO:0015934">
    <property type="term" value="C:large ribosomal subunit"/>
    <property type="evidence" value="ECO:0007669"/>
    <property type="project" value="InterPro"/>
</dbReference>
<evidence type="ECO:0000256" key="2">
    <source>
        <dbReference type="ARBA" id="ARBA00022980"/>
    </source>
</evidence>
<dbReference type="InterPro" id="IPR002677">
    <property type="entry name" value="Ribosomal_bL32"/>
</dbReference>
<dbReference type="InterPro" id="IPR011332">
    <property type="entry name" value="Ribosomal_zn-bd"/>
</dbReference>
<dbReference type="GO" id="GO:0006412">
    <property type="term" value="P:translation"/>
    <property type="evidence" value="ECO:0007669"/>
    <property type="project" value="UniProtKB-UniRule"/>
</dbReference>
<keyword evidence="8" id="KW-1185">Reference proteome</keyword>
<evidence type="ECO:0000256" key="3">
    <source>
        <dbReference type="ARBA" id="ARBA00023274"/>
    </source>
</evidence>
<dbReference type="SUPFAM" id="SSF57829">
    <property type="entry name" value="Zn-binding ribosomal proteins"/>
    <property type="match status" value="1"/>
</dbReference>
<proteinExistence type="inferred from homology"/>
<evidence type="ECO:0000256" key="5">
    <source>
        <dbReference type="HAMAP-Rule" id="MF_00340"/>
    </source>
</evidence>
<evidence type="ECO:0000256" key="1">
    <source>
        <dbReference type="ARBA" id="ARBA00008560"/>
    </source>
</evidence>
<dbReference type="Pfam" id="PF01783">
    <property type="entry name" value="Ribosomal_L32p"/>
    <property type="match status" value="1"/>
</dbReference>
<dbReference type="PANTHER" id="PTHR35534:SF1">
    <property type="entry name" value="LARGE RIBOSOMAL SUBUNIT PROTEIN BL32"/>
    <property type="match status" value="1"/>
</dbReference>
<gene>
    <name evidence="5 7" type="primary">rpmF</name>
    <name evidence="7" type="ORF">Aau02nite_58810</name>
</gene>
<dbReference type="PANTHER" id="PTHR35534">
    <property type="entry name" value="50S RIBOSOMAL PROTEIN L32"/>
    <property type="match status" value="1"/>
</dbReference>
<dbReference type="Proteomes" id="UP000681340">
    <property type="component" value="Unassembled WGS sequence"/>
</dbReference>
<dbReference type="HAMAP" id="MF_00340">
    <property type="entry name" value="Ribosomal_bL32"/>
    <property type="match status" value="1"/>
</dbReference>
<organism evidence="7 8">
    <name type="scientific">Actinoplanes auranticolor</name>
    <dbReference type="NCBI Taxonomy" id="47988"/>
    <lineage>
        <taxon>Bacteria</taxon>
        <taxon>Bacillati</taxon>
        <taxon>Actinomycetota</taxon>
        <taxon>Actinomycetes</taxon>
        <taxon>Micromonosporales</taxon>
        <taxon>Micromonosporaceae</taxon>
        <taxon>Actinoplanes</taxon>
    </lineage>
</organism>
<evidence type="ECO:0000313" key="7">
    <source>
        <dbReference type="EMBL" id="GIM74025.1"/>
    </source>
</evidence>
<keyword evidence="3 5" id="KW-0687">Ribonucleoprotein</keyword>
<evidence type="ECO:0000256" key="4">
    <source>
        <dbReference type="ARBA" id="ARBA00035178"/>
    </source>
</evidence>
<name>A0A919SJQ1_9ACTN</name>
<dbReference type="EMBL" id="BOQL01000048">
    <property type="protein sequence ID" value="GIM74025.1"/>
    <property type="molecule type" value="Genomic_DNA"/>
</dbReference>
<dbReference type="GO" id="GO:0003735">
    <property type="term" value="F:structural constituent of ribosome"/>
    <property type="evidence" value="ECO:0007669"/>
    <property type="project" value="InterPro"/>
</dbReference>
<comment type="caution">
    <text evidence="7">The sequence shown here is derived from an EMBL/GenBank/DDBJ whole genome shotgun (WGS) entry which is preliminary data.</text>
</comment>
<dbReference type="AlphaFoldDB" id="A0A919SJQ1"/>
<dbReference type="NCBIfam" id="TIGR01031">
    <property type="entry name" value="rpmF_bact"/>
    <property type="match status" value="1"/>
</dbReference>
<reference evidence="7" key="1">
    <citation type="submission" date="2021-03" db="EMBL/GenBank/DDBJ databases">
        <title>Whole genome shotgun sequence of Actinoplanes auranticolor NBRC 12245.</title>
        <authorList>
            <person name="Komaki H."/>
            <person name="Tamura T."/>
        </authorList>
    </citation>
    <scope>NUCLEOTIDE SEQUENCE</scope>
    <source>
        <strain evidence="7">NBRC 12245</strain>
    </source>
</reference>
<evidence type="ECO:0000313" key="8">
    <source>
        <dbReference type="Proteomes" id="UP000681340"/>
    </source>
</evidence>
<accession>A0A919SJQ1</accession>
<keyword evidence="2 5" id="KW-0689">Ribosomal protein</keyword>
<dbReference type="InterPro" id="IPR044957">
    <property type="entry name" value="Ribosomal_bL32_bact"/>
</dbReference>
<sequence>MAVPKRRTSRANTRHRRARWKATAPALADCPCPRREKVIPHRACVHCGLYRGRQVIESR</sequence>
<feature type="region of interest" description="Disordered" evidence="6">
    <location>
        <begin position="1"/>
        <end position="20"/>
    </location>
</feature>